<gene>
    <name evidence="2" type="ORF">G7Z17_g7588</name>
</gene>
<dbReference type="InterPro" id="IPR013094">
    <property type="entry name" value="AB_hydrolase_3"/>
</dbReference>
<dbReference type="InterPro" id="IPR029058">
    <property type="entry name" value="AB_hydrolase_fold"/>
</dbReference>
<accession>A0A9P5H2R8</accession>
<sequence length="226" mass="24492">MHNSLFNSMDFTELGKVSDEWTDFVRNAPALGHSKLVPGMDPVAARALVESSRARPSDADLSAKGLNVRTFTWTDPTTTQKLQFRLFMPPEAAANPTQVFPLYLYFHGGGFLFGSIDSDTADCARISTSSSIMVLSANYRHTDTHTFPSQHDDAWSALQFVLSSPPELTQVDPTRILVAGASAGANLALVTALRAGAEVWSFSPLSSPIRLSSLNPRPDPNTQPGR</sequence>
<dbReference type="EMBL" id="JAANBB010000172">
    <property type="protein sequence ID" value="KAF7547654.1"/>
    <property type="molecule type" value="Genomic_DNA"/>
</dbReference>
<dbReference type="SUPFAM" id="SSF53474">
    <property type="entry name" value="alpha/beta-Hydrolases"/>
    <property type="match status" value="1"/>
</dbReference>
<protein>
    <recommendedName>
        <fullName evidence="1">Alpha/beta hydrolase fold-3 domain-containing protein</fullName>
    </recommendedName>
</protein>
<dbReference type="GO" id="GO:0016787">
    <property type="term" value="F:hydrolase activity"/>
    <property type="evidence" value="ECO:0007669"/>
    <property type="project" value="InterPro"/>
</dbReference>
<evidence type="ECO:0000313" key="3">
    <source>
        <dbReference type="Proteomes" id="UP000722485"/>
    </source>
</evidence>
<dbReference type="Proteomes" id="UP000722485">
    <property type="component" value="Unassembled WGS sequence"/>
</dbReference>
<comment type="caution">
    <text evidence="2">The sequence shown here is derived from an EMBL/GenBank/DDBJ whole genome shotgun (WGS) entry which is preliminary data.</text>
</comment>
<reference evidence="2" key="1">
    <citation type="submission" date="2020-03" db="EMBL/GenBank/DDBJ databases">
        <title>Draft Genome Sequence of Cylindrodendrum hubeiense.</title>
        <authorList>
            <person name="Buettner E."/>
            <person name="Kellner H."/>
        </authorList>
    </citation>
    <scope>NUCLEOTIDE SEQUENCE</scope>
    <source>
        <strain evidence="2">IHI 201604</strain>
    </source>
</reference>
<name>A0A9P5H2R8_9HYPO</name>
<dbReference type="PANTHER" id="PTHR23024:SF182">
    <property type="entry name" value="PUTATIVE (AFU_ORTHOLOGUE AFUA_3G14960)-RELATED"/>
    <property type="match status" value="1"/>
</dbReference>
<organism evidence="2 3">
    <name type="scientific">Cylindrodendrum hubeiense</name>
    <dbReference type="NCBI Taxonomy" id="595255"/>
    <lineage>
        <taxon>Eukaryota</taxon>
        <taxon>Fungi</taxon>
        <taxon>Dikarya</taxon>
        <taxon>Ascomycota</taxon>
        <taxon>Pezizomycotina</taxon>
        <taxon>Sordariomycetes</taxon>
        <taxon>Hypocreomycetidae</taxon>
        <taxon>Hypocreales</taxon>
        <taxon>Nectriaceae</taxon>
        <taxon>Cylindrodendrum</taxon>
    </lineage>
</organism>
<evidence type="ECO:0000313" key="2">
    <source>
        <dbReference type="EMBL" id="KAF7547654.1"/>
    </source>
</evidence>
<dbReference type="InterPro" id="IPR050466">
    <property type="entry name" value="Carboxylest/Gibb_receptor"/>
</dbReference>
<dbReference type="Pfam" id="PF07859">
    <property type="entry name" value="Abhydrolase_3"/>
    <property type="match status" value="1"/>
</dbReference>
<dbReference type="OrthoDB" id="408631at2759"/>
<proteinExistence type="predicted"/>
<feature type="domain" description="Alpha/beta hydrolase fold-3" evidence="1">
    <location>
        <begin position="104"/>
        <end position="198"/>
    </location>
</feature>
<dbReference type="PANTHER" id="PTHR23024">
    <property type="entry name" value="ARYLACETAMIDE DEACETYLASE"/>
    <property type="match status" value="1"/>
</dbReference>
<dbReference type="AlphaFoldDB" id="A0A9P5H2R8"/>
<dbReference type="Gene3D" id="3.40.50.1820">
    <property type="entry name" value="alpha/beta hydrolase"/>
    <property type="match status" value="1"/>
</dbReference>
<evidence type="ECO:0000259" key="1">
    <source>
        <dbReference type="Pfam" id="PF07859"/>
    </source>
</evidence>
<keyword evidence="3" id="KW-1185">Reference proteome</keyword>